<dbReference type="PANTHER" id="PTHR47959">
    <property type="entry name" value="ATP-DEPENDENT RNA HELICASE RHLE-RELATED"/>
    <property type="match status" value="1"/>
</dbReference>
<keyword evidence="10" id="KW-1185">Reference proteome</keyword>
<dbReference type="GO" id="GO:0005829">
    <property type="term" value="C:cytosol"/>
    <property type="evidence" value="ECO:0007669"/>
    <property type="project" value="TreeGrafter"/>
</dbReference>
<dbReference type="GO" id="GO:0003676">
    <property type="term" value="F:nucleic acid binding"/>
    <property type="evidence" value="ECO:0007669"/>
    <property type="project" value="InterPro"/>
</dbReference>
<keyword evidence="2" id="KW-0547">Nucleotide-binding</keyword>
<sequence>MIEDNNVREKHSKKEQLCKPNDFFDNATSSSAMTAETVLTFSQMNLSRPLLRAIATCDFTQPTQIQSACIPLALLGRDICACSATGTGKTAAFMLPILERLLFRPKRKAVTRVVVLTPTRELAIQVFQVSRRLSQFMHVDICLCAEVEPSR</sequence>
<dbReference type="InterPro" id="IPR014014">
    <property type="entry name" value="RNA_helicase_DEAD_Q_motif"/>
</dbReference>
<dbReference type="SUPFAM" id="SSF52540">
    <property type="entry name" value="P-loop containing nucleoside triphosphate hydrolases"/>
    <property type="match status" value="1"/>
</dbReference>
<dbReference type="PANTHER" id="PTHR47959:SF1">
    <property type="entry name" value="ATP-DEPENDENT RNA HELICASE DBPA"/>
    <property type="match status" value="1"/>
</dbReference>
<evidence type="ECO:0000256" key="6">
    <source>
        <dbReference type="PROSITE-ProRule" id="PRU00552"/>
    </source>
</evidence>
<evidence type="ECO:0000256" key="4">
    <source>
        <dbReference type="ARBA" id="ARBA00022806"/>
    </source>
</evidence>
<dbReference type="InterPro" id="IPR014001">
    <property type="entry name" value="Helicase_ATP-bd"/>
</dbReference>
<dbReference type="STRING" id="103827.A0A0N5CYI8"/>
<dbReference type="EMBL" id="UYYF01004343">
    <property type="protein sequence ID" value="VDN02752.1"/>
    <property type="molecule type" value="Genomic_DNA"/>
</dbReference>
<dbReference type="EC" id="3.6.4.13" evidence="1"/>
<evidence type="ECO:0000259" key="7">
    <source>
        <dbReference type="PROSITE" id="PS51192"/>
    </source>
</evidence>
<evidence type="ECO:0000313" key="11">
    <source>
        <dbReference type="WBParaSite" id="TCLT_0000551101-mRNA-1"/>
    </source>
</evidence>
<dbReference type="GO" id="GO:0016787">
    <property type="term" value="F:hydrolase activity"/>
    <property type="evidence" value="ECO:0007669"/>
    <property type="project" value="UniProtKB-KW"/>
</dbReference>
<dbReference type="Pfam" id="PF00270">
    <property type="entry name" value="DEAD"/>
    <property type="match status" value="1"/>
</dbReference>
<dbReference type="InterPro" id="IPR027417">
    <property type="entry name" value="P-loop_NTPase"/>
</dbReference>
<dbReference type="Proteomes" id="UP000276776">
    <property type="component" value="Unassembled WGS sequence"/>
</dbReference>
<evidence type="ECO:0000256" key="5">
    <source>
        <dbReference type="ARBA" id="ARBA00022840"/>
    </source>
</evidence>
<evidence type="ECO:0000256" key="2">
    <source>
        <dbReference type="ARBA" id="ARBA00022741"/>
    </source>
</evidence>
<evidence type="ECO:0000256" key="1">
    <source>
        <dbReference type="ARBA" id="ARBA00012552"/>
    </source>
</evidence>
<dbReference type="PROSITE" id="PS51192">
    <property type="entry name" value="HELICASE_ATP_BIND_1"/>
    <property type="match status" value="1"/>
</dbReference>
<evidence type="ECO:0000259" key="8">
    <source>
        <dbReference type="PROSITE" id="PS51195"/>
    </source>
</evidence>
<dbReference type="OrthoDB" id="1191041at2759"/>
<keyword evidence="5" id="KW-0067">ATP-binding</keyword>
<dbReference type="WBParaSite" id="TCLT_0000551101-mRNA-1">
    <property type="protein sequence ID" value="TCLT_0000551101-mRNA-1"/>
    <property type="gene ID" value="TCLT_0000551101"/>
</dbReference>
<dbReference type="GO" id="GO:0003724">
    <property type="term" value="F:RNA helicase activity"/>
    <property type="evidence" value="ECO:0007669"/>
    <property type="project" value="UniProtKB-EC"/>
</dbReference>
<keyword evidence="4" id="KW-0347">Helicase</keyword>
<dbReference type="PROSITE" id="PS51195">
    <property type="entry name" value="Q_MOTIF"/>
    <property type="match status" value="1"/>
</dbReference>
<dbReference type="Gene3D" id="3.40.50.300">
    <property type="entry name" value="P-loop containing nucleotide triphosphate hydrolases"/>
    <property type="match status" value="1"/>
</dbReference>
<gene>
    <name evidence="9" type="ORF">TCLT_LOCUS5500</name>
</gene>
<dbReference type="AlphaFoldDB" id="A0A0N5CYI8"/>
<dbReference type="GO" id="GO:0005524">
    <property type="term" value="F:ATP binding"/>
    <property type="evidence" value="ECO:0007669"/>
    <property type="project" value="UniProtKB-KW"/>
</dbReference>
<name>A0A0N5CYI8_THECL</name>
<evidence type="ECO:0000313" key="10">
    <source>
        <dbReference type="Proteomes" id="UP000276776"/>
    </source>
</evidence>
<feature type="short sequence motif" description="Q motif" evidence="6">
    <location>
        <begin position="39"/>
        <end position="67"/>
    </location>
</feature>
<reference evidence="11" key="1">
    <citation type="submission" date="2017-02" db="UniProtKB">
        <authorList>
            <consortium name="WormBaseParasite"/>
        </authorList>
    </citation>
    <scope>IDENTIFICATION</scope>
</reference>
<feature type="domain" description="Helicase ATP-binding" evidence="7">
    <location>
        <begin position="70"/>
        <end position="151"/>
    </location>
</feature>
<dbReference type="InterPro" id="IPR011545">
    <property type="entry name" value="DEAD/DEAH_box_helicase_dom"/>
</dbReference>
<evidence type="ECO:0000313" key="9">
    <source>
        <dbReference type="EMBL" id="VDN02752.1"/>
    </source>
</evidence>
<proteinExistence type="predicted"/>
<accession>A0A0N5CYI8</accession>
<reference evidence="9 10" key="2">
    <citation type="submission" date="2018-11" db="EMBL/GenBank/DDBJ databases">
        <authorList>
            <consortium name="Pathogen Informatics"/>
        </authorList>
    </citation>
    <scope>NUCLEOTIDE SEQUENCE [LARGE SCALE GENOMIC DNA]</scope>
</reference>
<evidence type="ECO:0000256" key="3">
    <source>
        <dbReference type="ARBA" id="ARBA00022801"/>
    </source>
</evidence>
<keyword evidence="3" id="KW-0378">Hydrolase</keyword>
<dbReference type="InterPro" id="IPR050079">
    <property type="entry name" value="DEAD_box_RNA_helicase"/>
</dbReference>
<protein>
    <recommendedName>
        <fullName evidence="1">RNA helicase</fullName>
        <ecNumber evidence="1">3.6.4.13</ecNumber>
    </recommendedName>
</protein>
<organism evidence="11">
    <name type="scientific">Thelazia callipaeda</name>
    <name type="common">Oriental eyeworm</name>
    <name type="synonym">Parasitic nematode</name>
    <dbReference type="NCBI Taxonomy" id="103827"/>
    <lineage>
        <taxon>Eukaryota</taxon>
        <taxon>Metazoa</taxon>
        <taxon>Ecdysozoa</taxon>
        <taxon>Nematoda</taxon>
        <taxon>Chromadorea</taxon>
        <taxon>Rhabditida</taxon>
        <taxon>Spirurina</taxon>
        <taxon>Spiruromorpha</taxon>
        <taxon>Thelazioidea</taxon>
        <taxon>Thelaziidae</taxon>
        <taxon>Thelazia</taxon>
    </lineage>
</organism>
<dbReference type="OMA" id="CSCEYLR"/>
<feature type="domain" description="DEAD-box RNA helicase Q" evidence="8">
    <location>
        <begin position="39"/>
        <end position="67"/>
    </location>
</feature>